<keyword evidence="3" id="KW-1185">Reference proteome</keyword>
<dbReference type="Proteomes" id="UP001248709">
    <property type="component" value="Unassembled WGS sequence"/>
</dbReference>
<protein>
    <submittedName>
        <fullName evidence="2">Fic family protein</fullName>
    </submittedName>
</protein>
<sequence length="421" mass="49887">MSFSNSDLDKYVLEKYLPKQAFIYRQKVGPGVMKLWEEIVSKRKERSIQLDLFDQHGEKIWFVTVPMINTYLDKIEYGATQDIQEIISHVTDWDEKVHELLIDEAYNSSVIEGAVSTRKRTSEMLKKKQEPKDHSERMIYNNYAAMMHILDNIGTPLDEDVFIQLHKIITEGTLEDDDITEKYRDDDVEVKDLSTNRVIYHAPKARDVQWMMDDLFKFIHSDTPEIHPIIKACIIHFYIVYVHPFFDGNGRTARAFTVMFLLKQGFQFFKYLSISTAINQKKGAYYKSIEDCEKNPTDITYFIINQLELLLARYVELLEQLQTEVGKLIFNDWLVENGLVLSKRQHKEITLLSKKQKNFVTIEEYKKRHKVAYETARSDLMELEALGIFERMKVSRKFVYKFEFHRFISKLIHETNKDHKF</sequence>
<reference evidence="2 3" key="1">
    <citation type="submission" date="2023-07" db="EMBL/GenBank/DDBJ databases">
        <title>Genomic Encyclopedia of Type Strains, Phase IV (KMG-IV): sequencing the most valuable type-strain genomes for metagenomic binning, comparative biology and taxonomic classification.</title>
        <authorList>
            <person name="Goeker M."/>
        </authorList>
    </citation>
    <scope>NUCLEOTIDE SEQUENCE [LARGE SCALE GENOMIC DNA]</scope>
    <source>
        <strain evidence="2 3">T98</strain>
    </source>
</reference>
<dbReference type="PROSITE" id="PS51459">
    <property type="entry name" value="FIDO"/>
    <property type="match status" value="1"/>
</dbReference>
<evidence type="ECO:0000259" key="1">
    <source>
        <dbReference type="PROSITE" id="PS51459"/>
    </source>
</evidence>
<organism evidence="2 3">
    <name type="scientific">Paenibacillus forsythiae</name>
    <dbReference type="NCBI Taxonomy" id="365616"/>
    <lineage>
        <taxon>Bacteria</taxon>
        <taxon>Bacillati</taxon>
        <taxon>Bacillota</taxon>
        <taxon>Bacilli</taxon>
        <taxon>Bacillales</taxon>
        <taxon>Paenibacillaceae</taxon>
        <taxon>Paenibacillus</taxon>
    </lineage>
</organism>
<accession>A0ABU3HF30</accession>
<evidence type="ECO:0000313" key="2">
    <source>
        <dbReference type="EMBL" id="MDT3428672.1"/>
    </source>
</evidence>
<dbReference type="InterPro" id="IPR003812">
    <property type="entry name" value="Fido"/>
</dbReference>
<dbReference type="RefSeq" id="WP_025702889.1">
    <property type="nucleotide sequence ID" value="NZ_JAUSUY010000025.1"/>
</dbReference>
<dbReference type="SUPFAM" id="SSF140931">
    <property type="entry name" value="Fic-like"/>
    <property type="match status" value="1"/>
</dbReference>
<dbReference type="InterPro" id="IPR036597">
    <property type="entry name" value="Fido-like_dom_sf"/>
</dbReference>
<proteinExistence type="predicted"/>
<dbReference type="PANTHER" id="PTHR13504">
    <property type="entry name" value="FIDO DOMAIN-CONTAINING PROTEIN DDB_G0283145"/>
    <property type="match status" value="1"/>
</dbReference>
<dbReference type="InterPro" id="IPR040198">
    <property type="entry name" value="Fido_containing"/>
</dbReference>
<feature type="domain" description="Fido" evidence="1">
    <location>
        <begin position="157"/>
        <end position="305"/>
    </location>
</feature>
<evidence type="ECO:0000313" key="3">
    <source>
        <dbReference type="Proteomes" id="UP001248709"/>
    </source>
</evidence>
<comment type="caution">
    <text evidence="2">The sequence shown here is derived from an EMBL/GenBank/DDBJ whole genome shotgun (WGS) entry which is preliminary data.</text>
</comment>
<gene>
    <name evidence="2" type="ORF">J2Z22_004265</name>
</gene>
<dbReference type="PANTHER" id="PTHR13504:SF38">
    <property type="entry name" value="FIDO DOMAIN-CONTAINING PROTEIN"/>
    <property type="match status" value="1"/>
</dbReference>
<dbReference type="Gene3D" id="1.10.3290.10">
    <property type="entry name" value="Fido-like domain"/>
    <property type="match status" value="1"/>
</dbReference>
<dbReference type="EMBL" id="JAUSUY010000025">
    <property type="protein sequence ID" value="MDT3428672.1"/>
    <property type="molecule type" value="Genomic_DNA"/>
</dbReference>
<dbReference type="Pfam" id="PF02661">
    <property type="entry name" value="Fic"/>
    <property type="match status" value="1"/>
</dbReference>
<name>A0ABU3HF30_9BACL</name>